<gene>
    <name evidence="2" type="ORF">Tco_0923814</name>
</gene>
<reference evidence="2" key="2">
    <citation type="submission" date="2022-01" db="EMBL/GenBank/DDBJ databases">
        <authorList>
            <person name="Yamashiro T."/>
            <person name="Shiraishi A."/>
            <person name="Satake H."/>
            <person name="Nakayama K."/>
        </authorList>
    </citation>
    <scope>NUCLEOTIDE SEQUENCE</scope>
</reference>
<reference evidence="2" key="1">
    <citation type="journal article" date="2022" name="Int. J. Mol. Sci.">
        <title>Draft Genome of Tanacetum Coccineum: Genomic Comparison of Closely Related Tanacetum-Family Plants.</title>
        <authorList>
            <person name="Yamashiro T."/>
            <person name="Shiraishi A."/>
            <person name="Nakayama K."/>
            <person name="Satake H."/>
        </authorList>
    </citation>
    <scope>NUCLEOTIDE SEQUENCE</scope>
</reference>
<protein>
    <submittedName>
        <fullName evidence="2">Uncharacterized protein</fullName>
    </submittedName>
</protein>
<evidence type="ECO:0000256" key="1">
    <source>
        <dbReference type="SAM" id="MobiDB-lite"/>
    </source>
</evidence>
<proteinExistence type="predicted"/>
<dbReference type="Proteomes" id="UP001151760">
    <property type="component" value="Unassembled WGS sequence"/>
</dbReference>
<evidence type="ECO:0000313" key="3">
    <source>
        <dbReference type="Proteomes" id="UP001151760"/>
    </source>
</evidence>
<evidence type="ECO:0000313" key="2">
    <source>
        <dbReference type="EMBL" id="GJT33395.1"/>
    </source>
</evidence>
<feature type="region of interest" description="Disordered" evidence="1">
    <location>
        <begin position="50"/>
        <end position="82"/>
    </location>
</feature>
<feature type="compositionally biased region" description="Acidic residues" evidence="1">
    <location>
        <begin position="50"/>
        <end position="68"/>
    </location>
</feature>
<keyword evidence="3" id="KW-1185">Reference proteome</keyword>
<sequence>MYRALYTQSLCTIEDEVFPVEEQPLPAAVLPTTDSPRYIATVLMMMIIDDDECDDDVEEDDKDEDEEEHPAPADSVPPPVHRVTARMSVRAQTPISLPSDIEVARLLAIPTPPPSPLSPLSSPLPSILLLLPHILSPPLTVSSPPLLASPTYPLG</sequence>
<dbReference type="EMBL" id="BQNB010014874">
    <property type="protein sequence ID" value="GJT33395.1"/>
    <property type="molecule type" value="Genomic_DNA"/>
</dbReference>
<organism evidence="2 3">
    <name type="scientific">Tanacetum coccineum</name>
    <dbReference type="NCBI Taxonomy" id="301880"/>
    <lineage>
        <taxon>Eukaryota</taxon>
        <taxon>Viridiplantae</taxon>
        <taxon>Streptophyta</taxon>
        <taxon>Embryophyta</taxon>
        <taxon>Tracheophyta</taxon>
        <taxon>Spermatophyta</taxon>
        <taxon>Magnoliopsida</taxon>
        <taxon>eudicotyledons</taxon>
        <taxon>Gunneridae</taxon>
        <taxon>Pentapetalae</taxon>
        <taxon>asterids</taxon>
        <taxon>campanulids</taxon>
        <taxon>Asterales</taxon>
        <taxon>Asteraceae</taxon>
        <taxon>Asteroideae</taxon>
        <taxon>Anthemideae</taxon>
        <taxon>Anthemidinae</taxon>
        <taxon>Tanacetum</taxon>
    </lineage>
</organism>
<name>A0ABQ5D214_9ASTR</name>
<accession>A0ABQ5D214</accession>
<comment type="caution">
    <text evidence="2">The sequence shown here is derived from an EMBL/GenBank/DDBJ whole genome shotgun (WGS) entry which is preliminary data.</text>
</comment>